<evidence type="ECO:0000313" key="3">
    <source>
        <dbReference type="Proteomes" id="UP000229315"/>
    </source>
</evidence>
<dbReference type="InterPro" id="IPR036515">
    <property type="entry name" value="Transposase_17_sf"/>
</dbReference>
<dbReference type="GO" id="GO:0004803">
    <property type="term" value="F:transposase activity"/>
    <property type="evidence" value="ECO:0007669"/>
    <property type="project" value="InterPro"/>
</dbReference>
<accession>A0A2H0UFJ5</accession>
<comment type="caution">
    <text evidence="2">The sequence shown here is derived from an EMBL/GenBank/DDBJ whole genome shotgun (WGS) entry which is preliminary data.</text>
</comment>
<dbReference type="AlphaFoldDB" id="A0A2H0UFJ5"/>
<dbReference type="GO" id="GO:0003677">
    <property type="term" value="F:DNA binding"/>
    <property type="evidence" value="ECO:0007669"/>
    <property type="project" value="InterPro"/>
</dbReference>
<dbReference type="SUPFAM" id="SSF143422">
    <property type="entry name" value="Transposase IS200-like"/>
    <property type="match status" value="1"/>
</dbReference>
<feature type="domain" description="Transposase IS200-like" evidence="1">
    <location>
        <begin position="24"/>
        <end position="171"/>
    </location>
</feature>
<dbReference type="EMBL" id="PFBH01000014">
    <property type="protein sequence ID" value="PIR85161.1"/>
    <property type="molecule type" value="Genomic_DNA"/>
</dbReference>
<protein>
    <recommendedName>
        <fullName evidence="1">Transposase IS200-like domain-containing protein</fullName>
    </recommendedName>
</protein>
<dbReference type="PANTHER" id="PTHR34322:SF2">
    <property type="entry name" value="TRANSPOSASE IS200-LIKE DOMAIN-CONTAINING PROTEIN"/>
    <property type="match status" value="1"/>
</dbReference>
<gene>
    <name evidence="2" type="ORF">COU15_02005</name>
</gene>
<evidence type="ECO:0000313" key="2">
    <source>
        <dbReference type="EMBL" id="PIR85161.1"/>
    </source>
</evidence>
<dbReference type="SMART" id="SM01321">
    <property type="entry name" value="Y1_Tnp"/>
    <property type="match status" value="1"/>
</dbReference>
<dbReference type="GO" id="GO:0006313">
    <property type="term" value="P:DNA transposition"/>
    <property type="evidence" value="ECO:0007669"/>
    <property type="project" value="InterPro"/>
</dbReference>
<reference evidence="3" key="1">
    <citation type="submission" date="2017-09" db="EMBL/GenBank/DDBJ databases">
        <title>Depth-based differentiation of microbial function through sediment-hosted aquifers and enrichment of novel symbionts in the deep terrestrial subsurface.</title>
        <authorList>
            <person name="Probst A.J."/>
            <person name="Ladd B."/>
            <person name="Jarett J.K."/>
            <person name="Geller-Mcgrath D.E."/>
            <person name="Sieber C.M.K."/>
            <person name="Emerson J.B."/>
            <person name="Anantharaman K."/>
            <person name="Thomas B.C."/>
            <person name="Malmstrom R."/>
            <person name="Stieglmeier M."/>
            <person name="Klingl A."/>
            <person name="Woyke T."/>
            <person name="Ryan C.M."/>
            <person name="Banfield J.F."/>
        </authorList>
    </citation>
    <scope>NUCLEOTIDE SEQUENCE [LARGE SCALE GENOMIC DNA]</scope>
</reference>
<proteinExistence type="predicted"/>
<dbReference type="Proteomes" id="UP000229315">
    <property type="component" value="Unassembled WGS sequence"/>
</dbReference>
<dbReference type="Pfam" id="PF01797">
    <property type="entry name" value="Y1_Tnp"/>
    <property type="match status" value="1"/>
</dbReference>
<organism evidence="2 3">
    <name type="scientific">Candidatus Kaiserbacteria bacterium CG10_big_fil_rev_8_21_14_0_10_45_20</name>
    <dbReference type="NCBI Taxonomy" id="1974607"/>
    <lineage>
        <taxon>Bacteria</taxon>
        <taxon>Candidatus Kaiseribacteriota</taxon>
    </lineage>
</organism>
<evidence type="ECO:0000259" key="1">
    <source>
        <dbReference type="SMART" id="SM01321"/>
    </source>
</evidence>
<dbReference type="InterPro" id="IPR002686">
    <property type="entry name" value="Transposase_17"/>
</dbReference>
<dbReference type="Gene3D" id="3.30.70.1290">
    <property type="entry name" value="Transposase IS200-like"/>
    <property type="match status" value="1"/>
</dbReference>
<name>A0A2H0UFJ5_9BACT</name>
<dbReference type="PANTHER" id="PTHR34322">
    <property type="entry name" value="TRANSPOSASE, Y1_TNP DOMAIN-CONTAINING"/>
    <property type="match status" value="1"/>
</dbReference>
<sequence>MLETRVSNICVTLKKDMTQKRNIAEGEYYHIFNRGSRRGNIFKDDIDRRRFLFSILYFQSPIQFENVTRYIKNYNALTGFPVSEKKLSEVLQSRFVELTSFCLMPNHFHLLVREKIPGGISAYMQRILVAHTMYMNTRHHLSGHVFQGRFKSVHVKDNKQLLYLSAYIHRNPRELSAWKNKEFSYPWSSLQDLTEANRWGGLLESDIIAEQFETTPNSNYKDFVNTSTAKILEEELSDTEQYPY</sequence>